<evidence type="ECO:0000256" key="5">
    <source>
        <dbReference type="SAM" id="SignalP"/>
    </source>
</evidence>
<dbReference type="RefSeq" id="WP_088819008.1">
    <property type="nucleotide sequence ID" value="NZ_FYEZ01000003.1"/>
</dbReference>
<dbReference type="GO" id="GO:1904680">
    <property type="term" value="F:peptide transmembrane transporter activity"/>
    <property type="evidence" value="ECO:0007669"/>
    <property type="project" value="TreeGrafter"/>
</dbReference>
<dbReference type="PANTHER" id="PTHR30290">
    <property type="entry name" value="PERIPLASMIC BINDING COMPONENT OF ABC TRANSPORTER"/>
    <property type="match status" value="1"/>
</dbReference>
<dbReference type="Gene3D" id="3.40.190.10">
    <property type="entry name" value="Periplasmic binding protein-like II"/>
    <property type="match status" value="1"/>
</dbReference>
<dbReference type="GO" id="GO:0015833">
    <property type="term" value="P:peptide transport"/>
    <property type="evidence" value="ECO:0007669"/>
    <property type="project" value="TreeGrafter"/>
</dbReference>
<accession>A0A212U5P0</accession>
<feature type="domain" description="Solute-binding protein family 5" evidence="6">
    <location>
        <begin position="98"/>
        <end position="455"/>
    </location>
</feature>
<evidence type="ECO:0000259" key="6">
    <source>
        <dbReference type="Pfam" id="PF00496"/>
    </source>
</evidence>
<gene>
    <name evidence="7" type="ORF">SAMN05445756_2033</name>
</gene>
<feature type="compositionally biased region" description="Gly residues" evidence="4">
    <location>
        <begin position="29"/>
        <end position="54"/>
    </location>
</feature>
<keyword evidence="3 5" id="KW-0732">Signal</keyword>
<dbReference type="EMBL" id="FYEZ01000003">
    <property type="protein sequence ID" value="SNC73573.1"/>
    <property type="molecule type" value="Genomic_DNA"/>
</dbReference>
<dbReference type="Gene3D" id="3.10.105.10">
    <property type="entry name" value="Dipeptide-binding Protein, Domain 3"/>
    <property type="match status" value="1"/>
</dbReference>
<organism evidence="7 8">
    <name type="scientific">Kytococcus aerolatus</name>
    <dbReference type="NCBI Taxonomy" id="592308"/>
    <lineage>
        <taxon>Bacteria</taxon>
        <taxon>Bacillati</taxon>
        <taxon>Actinomycetota</taxon>
        <taxon>Actinomycetes</taxon>
        <taxon>Micrococcales</taxon>
        <taxon>Kytococcaceae</taxon>
        <taxon>Kytococcus</taxon>
    </lineage>
</organism>
<feature type="chain" id="PRO_5038705319" evidence="5">
    <location>
        <begin position="27"/>
        <end position="551"/>
    </location>
</feature>
<evidence type="ECO:0000313" key="7">
    <source>
        <dbReference type="EMBL" id="SNC73573.1"/>
    </source>
</evidence>
<protein>
    <submittedName>
        <fullName evidence="7">Peptide/nickel transport system substrate-binding protein</fullName>
    </submittedName>
</protein>
<dbReference type="PIRSF" id="PIRSF002741">
    <property type="entry name" value="MppA"/>
    <property type="match status" value="1"/>
</dbReference>
<dbReference type="Proteomes" id="UP000198122">
    <property type="component" value="Unassembled WGS sequence"/>
</dbReference>
<dbReference type="InterPro" id="IPR000914">
    <property type="entry name" value="SBP_5_dom"/>
</dbReference>
<dbReference type="InterPro" id="IPR039424">
    <property type="entry name" value="SBP_5"/>
</dbReference>
<dbReference type="PANTHER" id="PTHR30290:SF9">
    <property type="entry name" value="OLIGOPEPTIDE-BINDING PROTEIN APPA"/>
    <property type="match status" value="1"/>
</dbReference>
<evidence type="ECO:0000313" key="8">
    <source>
        <dbReference type="Proteomes" id="UP000198122"/>
    </source>
</evidence>
<dbReference type="OrthoDB" id="9764591at2"/>
<evidence type="ECO:0000256" key="1">
    <source>
        <dbReference type="ARBA" id="ARBA00005695"/>
    </source>
</evidence>
<dbReference type="GO" id="GO:0043190">
    <property type="term" value="C:ATP-binding cassette (ABC) transporter complex"/>
    <property type="evidence" value="ECO:0007669"/>
    <property type="project" value="InterPro"/>
</dbReference>
<dbReference type="GO" id="GO:0042597">
    <property type="term" value="C:periplasmic space"/>
    <property type="evidence" value="ECO:0007669"/>
    <property type="project" value="UniProtKB-ARBA"/>
</dbReference>
<dbReference type="Gene3D" id="3.90.76.10">
    <property type="entry name" value="Dipeptide-binding Protein, Domain 1"/>
    <property type="match status" value="1"/>
</dbReference>
<keyword evidence="2" id="KW-0813">Transport</keyword>
<dbReference type="AlphaFoldDB" id="A0A212U5P0"/>
<name>A0A212U5P0_9MICO</name>
<reference evidence="7 8" key="1">
    <citation type="submission" date="2017-06" db="EMBL/GenBank/DDBJ databases">
        <authorList>
            <person name="Kim H.J."/>
            <person name="Triplett B.A."/>
        </authorList>
    </citation>
    <scope>NUCLEOTIDE SEQUENCE [LARGE SCALE GENOMIC DNA]</scope>
    <source>
        <strain evidence="7 8">DSM 22179</strain>
    </source>
</reference>
<feature type="signal peptide" evidence="5">
    <location>
        <begin position="1"/>
        <end position="26"/>
    </location>
</feature>
<dbReference type="Pfam" id="PF00496">
    <property type="entry name" value="SBP_bac_5"/>
    <property type="match status" value="1"/>
</dbReference>
<feature type="region of interest" description="Disordered" evidence="4">
    <location>
        <begin position="29"/>
        <end position="56"/>
    </location>
</feature>
<comment type="similarity">
    <text evidence="1">Belongs to the bacterial solute-binding protein 5 family.</text>
</comment>
<dbReference type="InterPro" id="IPR030678">
    <property type="entry name" value="Peptide/Ni-bd"/>
</dbReference>
<sequence>MNTPTTDPLRRSLLSTPLLLAGTALAGCGGLRAPGGGGSPADGAGSGGTGGGPPGLVVASAEELGTFNPVAGYGDQGGTPIYEGLLRLHSTDPEKLPELRPALAAAEPTPNDDLTEWRVPVREGVTFHDGSPCGAEDVVATYRAVLDPDSASPVIGNYEMIESVEAEGDEVVFRLRHPYVDLPTRLLLGIAPKKRLTGGPATESSLNREPIGTGPMRLAELTASQATLERHEEHWARETGTVPRLVLTQVTDEAARAQQVRAGEVDGTVLPPKLAVKTAEQADGAELVRARTADWRGVSLPRASALAQDTAGRMALNLAVDRQAMVDAVLGGQGVPAATPVSSVYGEAHEEITFDHDPAEARRLLEDAGWTPGPDGVRTKDGERASLTVAHDPADTVRRDLATAFADDLQEIGVEVTVRALTWDEIEKQVDDLAILLGGGDSPYSIDTQLHPTLHSPVEGAAFYYNPGGYGSAEMDQLLDDARAEPDEGRRAALYRKVQQLYADDPTYVVLAFVDHTYVSRSHGYETGELVVEPHAHGVGWGPWWNVGAWT</sequence>
<evidence type="ECO:0000256" key="4">
    <source>
        <dbReference type="SAM" id="MobiDB-lite"/>
    </source>
</evidence>
<evidence type="ECO:0000256" key="3">
    <source>
        <dbReference type="ARBA" id="ARBA00022729"/>
    </source>
</evidence>
<dbReference type="SUPFAM" id="SSF53850">
    <property type="entry name" value="Periplasmic binding protein-like II"/>
    <property type="match status" value="1"/>
</dbReference>
<keyword evidence="8" id="KW-1185">Reference proteome</keyword>
<evidence type="ECO:0000256" key="2">
    <source>
        <dbReference type="ARBA" id="ARBA00022448"/>
    </source>
</evidence>
<proteinExistence type="inferred from homology"/>